<evidence type="ECO:0000313" key="1">
    <source>
        <dbReference type="EMBL" id="MEI6002851.1"/>
    </source>
</evidence>
<name>A0ABU8J513_9BURK</name>
<reference evidence="1 2" key="1">
    <citation type="journal article" date="2022" name="Arch. Microbiol.">
        <title>Paraburkholderia bengalensis sp. nov. isolated from roots of Oryza sativa, IR64.</title>
        <authorList>
            <person name="Nag P."/>
            <person name="Mondal N."/>
            <person name="Sarkar J."/>
            <person name="Das S."/>
        </authorList>
    </citation>
    <scope>NUCLEOTIDE SEQUENCE [LARGE SCALE GENOMIC DNA]</scope>
    <source>
        <strain evidence="1 2">IR64_4_BI</strain>
    </source>
</reference>
<sequence length="65" mass="6910">MHDGAARVSTSAPSYAARAYRVVRVIRVVRMQSPTVQIDSLALRARSAGWINGFGGSHGDGAEQP</sequence>
<dbReference type="Proteomes" id="UP001386437">
    <property type="component" value="Unassembled WGS sequence"/>
</dbReference>
<keyword evidence="2" id="KW-1185">Reference proteome</keyword>
<accession>A0ABU8J513</accession>
<dbReference type="RefSeq" id="WP_336602436.1">
    <property type="nucleotide sequence ID" value="NZ_JACFYJ010000137.1"/>
</dbReference>
<gene>
    <name evidence="1" type="ORF">H3V53_38900</name>
</gene>
<organism evidence="1 2">
    <name type="scientific">Paraburkholderia bengalensis</name>
    <dbReference type="NCBI Taxonomy" id="2747562"/>
    <lineage>
        <taxon>Bacteria</taxon>
        <taxon>Pseudomonadati</taxon>
        <taxon>Pseudomonadota</taxon>
        <taxon>Betaproteobacteria</taxon>
        <taxon>Burkholderiales</taxon>
        <taxon>Burkholderiaceae</taxon>
        <taxon>Paraburkholderia</taxon>
    </lineage>
</organism>
<evidence type="ECO:0000313" key="2">
    <source>
        <dbReference type="Proteomes" id="UP001386437"/>
    </source>
</evidence>
<comment type="caution">
    <text evidence="1">The sequence shown here is derived from an EMBL/GenBank/DDBJ whole genome shotgun (WGS) entry which is preliminary data.</text>
</comment>
<proteinExistence type="predicted"/>
<protein>
    <submittedName>
        <fullName evidence="1">Uncharacterized protein</fullName>
    </submittedName>
</protein>
<dbReference type="EMBL" id="JACFYJ010000137">
    <property type="protein sequence ID" value="MEI6002851.1"/>
    <property type="molecule type" value="Genomic_DNA"/>
</dbReference>